<evidence type="ECO:0000313" key="1">
    <source>
        <dbReference type="EMBL" id="ERI10866.1"/>
    </source>
</evidence>
<accession>U1YJB9</accession>
<dbReference type="EMBL" id="AWSJ01000065">
    <property type="protein sequence ID" value="ERI10866.1"/>
    <property type="molecule type" value="Genomic_DNA"/>
</dbReference>
<gene>
    <name evidence="1" type="ORF">HMPREF0083_01054</name>
</gene>
<proteinExistence type="predicted"/>
<organism evidence="1 2">
    <name type="scientific">Aneurinibacillus aneurinilyticus ATCC 12856</name>
    <dbReference type="NCBI Taxonomy" id="649747"/>
    <lineage>
        <taxon>Bacteria</taxon>
        <taxon>Bacillati</taxon>
        <taxon>Bacillota</taxon>
        <taxon>Bacilli</taxon>
        <taxon>Bacillales</taxon>
        <taxon>Paenibacillaceae</taxon>
        <taxon>Aneurinibacillus group</taxon>
        <taxon>Aneurinibacillus</taxon>
    </lineage>
</organism>
<reference evidence="1 2" key="1">
    <citation type="submission" date="2013-08" db="EMBL/GenBank/DDBJ databases">
        <authorList>
            <person name="Weinstock G."/>
            <person name="Sodergren E."/>
            <person name="Wylie T."/>
            <person name="Fulton L."/>
            <person name="Fulton R."/>
            <person name="Fronick C."/>
            <person name="O'Laughlin M."/>
            <person name="Godfrey J."/>
            <person name="Miner T."/>
            <person name="Herter B."/>
            <person name="Appelbaum E."/>
            <person name="Cordes M."/>
            <person name="Lek S."/>
            <person name="Wollam A."/>
            <person name="Pepin K.H."/>
            <person name="Palsikar V.B."/>
            <person name="Mitreva M."/>
            <person name="Wilson R.K."/>
        </authorList>
    </citation>
    <scope>NUCLEOTIDE SEQUENCE [LARGE SCALE GENOMIC DNA]</scope>
    <source>
        <strain evidence="1 2">ATCC 12856</strain>
    </source>
</reference>
<evidence type="ECO:0000313" key="2">
    <source>
        <dbReference type="Proteomes" id="UP000016511"/>
    </source>
</evidence>
<comment type="caution">
    <text evidence="1">The sequence shown here is derived from an EMBL/GenBank/DDBJ whole genome shotgun (WGS) entry which is preliminary data.</text>
</comment>
<dbReference type="Proteomes" id="UP000016511">
    <property type="component" value="Unassembled WGS sequence"/>
</dbReference>
<dbReference type="HOGENOM" id="CLU_2663065_0_0_9"/>
<sequence length="75" mass="8600">MVIHMIRAVKFQNGVCFPIEDVIIMRRIENTVEIALPFHQDTPNLQMSVSEAYSLLRALDEVCNVQELPAQCNKK</sequence>
<dbReference type="AlphaFoldDB" id="U1YJB9"/>
<dbReference type="STRING" id="649747.HMPREF0083_01054"/>
<protein>
    <submittedName>
        <fullName evidence="1">Uncharacterized protein</fullName>
    </submittedName>
</protein>
<keyword evidence="2" id="KW-1185">Reference proteome</keyword>
<name>U1YJB9_ANEAE</name>